<evidence type="ECO:0000313" key="2">
    <source>
        <dbReference type="Proteomes" id="UP001060085"/>
    </source>
</evidence>
<protein>
    <submittedName>
        <fullName evidence="1">Uncharacterized protein</fullName>
    </submittedName>
</protein>
<evidence type="ECO:0000313" key="1">
    <source>
        <dbReference type="EMBL" id="KAI5668929.1"/>
    </source>
</evidence>
<organism evidence="1 2">
    <name type="scientific">Catharanthus roseus</name>
    <name type="common">Madagascar periwinkle</name>
    <name type="synonym">Vinca rosea</name>
    <dbReference type="NCBI Taxonomy" id="4058"/>
    <lineage>
        <taxon>Eukaryota</taxon>
        <taxon>Viridiplantae</taxon>
        <taxon>Streptophyta</taxon>
        <taxon>Embryophyta</taxon>
        <taxon>Tracheophyta</taxon>
        <taxon>Spermatophyta</taxon>
        <taxon>Magnoliopsida</taxon>
        <taxon>eudicotyledons</taxon>
        <taxon>Gunneridae</taxon>
        <taxon>Pentapetalae</taxon>
        <taxon>asterids</taxon>
        <taxon>lamiids</taxon>
        <taxon>Gentianales</taxon>
        <taxon>Apocynaceae</taxon>
        <taxon>Rauvolfioideae</taxon>
        <taxon>Vinceae</taxon>
        <taxon>Catharanthinae</taxon>
        <taxon>Catharanthus</taxon>
    </lineage>
</organism>
<sequence>METRLTIMIEQKMENMTTTSSSRSNLWVMFYDFCSNKWILYRGTVLANLENLMVKFMKQIGQLVKIFSERTLGTLPRNTEVNPREHDISTKKEVMNVQKRDCREEEERSWNIMEINVVDLKEDERKRKSTSVEYKPKVPFPEALVRDLSLTMQETSPKWDKKSKKPKEKGKHLIPKKKGESNEMGPVWCIEKENPKKYSDFRDSGGALGT</sequence>
<comment type="caution">
    <text evidence="1">The sequence shown here is derived from an EMBL/GenBank/DDBJ whole genome shotgun (WGS) entry which is preliminary data.</text>
</comment>
<name>A0ACC0B8D1_CATRO</name>
<proteinExistence type="predicted"/>
<keyword evidence="2" id="KW-1185">Reference proteome</keyword>
<accession>A0ACC0B8D1</accession>
<gene>
    <name evidence="1" type="ORF">M9H77_18782</name>
</gene>
<reference evidence="2" key="1">
    <citation type="journal article" date="2023" name="Nat. Plants">
        <title>Single-cell RNA sequencing provides a high-resolution roadmap for understanding the multicellular compartmentation of specialized metabolism.</title>
        <authorList>
            <person name="Sun S."/>
            <person name="Shen X."/>
            <person name="Li Y."/>
            <person name="Li Y."/>
            <person name="Wang S."/>
            <person name="Li R."/>
            <person name="Zhang H."/>
            <person name="Shen G."/>
            <person name="Guo B."/>
            <person name="Wei J."/>
            <person name="Xu J."/>
            <person name="St-Pierre B."/>
            <person name="Chen S."/>
            <person name="Sun C."/>
        </authorList>
    </citation>
    <scope>NUCLEOTIDE SEQUENCE [LARGE SCALE GENOMIC DNA]</scope>
</reference>
<dbReference type="EMBL" id="CM044704">
    <property type="protein sequence ID" value="KAI5668929.1"/>
    <property type="molecule type" value="Genomic_DNA"/>
</dbReference>
<dbReference type="Proteomes" id="UP001060085">
    <property type="component" value="Linkage Group LG04"/>
</dbReference>